<keyword evidence="3" id="KW-1185">Reference proteome</keyword>
<feature type="region of interest" description="Disordered" evidence="1">
    <location>
        <begin position="1"/>
        <end position="21"/>
    </location>
</feature>
<name>A0A194VI76_CYTMA</name>
<organism evidence="2 3">
    <name type="scientific">Cytospora mali</name>
    <name type="common">Apple Valsa canker fungus</name>
    <name type="synonym">Valsa mali</name>
    <dbReference type="NCBI Taxonomy" id="578113"/>
    <lineage>
        <taxon>Eukaryota</taxon>
        <taxon>Fungi</taxon>
        <taxon>Dikarya</taxon>
        <taxon>Ascomycota</taxon>
        <taxon>Pezizomycotina</taxon>
        <taxon>Sordariomycetes</taxon>
        <taxon>Sordariomycetidae</taxon>
        <taxon>Diaporthales</taxon>
        <taxon>Cytosporaceae</taxon>
        <taxon>Cytospora</taxon>
    </lineage>
</organism>
<evidence type="ECO:0000313" key="2">
    <source>
        <dbReference type="EMBL" id="KUI63844.1"/>
    </source>
</evidence>
<dbReference type="Proteomes" id="UP000078559">
    <property type="component" value="Unassembled WGS sequence"/>
</dbReference>
<gene>
    <name evidence="2" type="ORF">VM1G_12029</name>
</gene>
<proteinExistence type="predicted"/>
<reference evidence="2" key="1">
    <citation type="submission" date="2014-12" db="EMBL/GenBank/DDBJ databases">
        <title>Genome Sequence of Valsa Canker Pathogens Uncovers a Specific Adaption of Colonization on Woody Bark.</title>
        <authorList>
            <person name="Yin Z."/>
            <person name="Liu H."/>
            <person name="Gao X."/>
            <person name="Li Z."/>
            <person name="Song N."/>
            <person name="Ke X."/>
            <person name="Dai Q."/>
            <person name="Wu Y."/>
            <person name="Sun Y."/>
            <person name="Xu J.-R."/>
            <person name="Kang Z.K."/>
            <person name="Wang L."/>
            <person name="Huang L."/>
        </authorList>
    </citation>
    <scope>NUCLEOTIDE SEQUENCE [LARGE SCALE GENOMIC DNA]</scope>
    <source>
        <strain evidence="2">03-8</strain>
    </source>
</reference>
<dbReference type="AlphaFoldDB" id="A0A194VI76"/>
<sequence length="91" mass="9646">MALAPNTGEATKMAPFSPRRSEHFAHVSGEDNVRACEEALKSLLGDAASLFEGLTPGHCAVVIVKWWQALGGKVLLKVQGHAKAHGTEAKL</sequence>
<evidence type="ECO:0000313" key="3">
    <source>
        <dbReference type="Proteomes" id="UP000078559"/>
    </source>
</evidence>
<evidence type="ECO:0000256" key="1">
    <source>
        <dbReference type="SAM" id="MobiDB-lite"/>
    </source>
</evidence>
<dbReference type="EMBL" id="KN796115">
    <property type="protein sequence ID" value="KUI63844.1"/>
    <property type="molecule type" value="Genomic_DNA"/>
</dbReference>
<accession>A0A194VI76</accession>
<protein>
    <submittedName>
        <fullName evidence="2">Uncharacterized protein</fullName>
    </submittedName>
</protein>